<evidence type="ECO:0000256" key="3">
    <source>
        <dbReference type="ARBA" id="ARBA00007895"/>
    </source>
</evidence>
<dbReference type="GO" id="GO:0032511">
    <property type="term" value="P:late endosome to vacuole transport via multivesicular body sorting pathway"/>
    <property type="evidence" value="ECO:0007669"/>
    <property type="project" value="InterPro"/>
</dbReference>
<dbReference type="FunCoup" id="I2GW14">
    <property type="interactions" value="483"/>
</dbReference>
<feature type="domain" description="Vta1 C-terminal" evidence="11">
    <location>
        <begin position="395"/>
        <end position="429"/>
    </location>
</feature>
<comment type="similarity">
    <text evidence="3">Belongs to the VTA1 family.</text>
</comment>
<dbReference type="STRING" id="1071380.I2GW14"/>
<evidence type="ECO:0000256" key="1">
    <source>
        <dbReference type="ARBA" id="ARBA00004481"/>
    </source>
</evidence>
<dbReference type="EMBL" id="HE806316">
    <property type="protein sequence ID" value="CCH58316.1"/>
    <property type="molecule type" value="Genomic_DNA"/>
</dbReference>
<comment type="subcellular location">
    <subcellularLocation>
        <location evidence="2">Cytoplasm</location>
    </subcellularLocation>
    <subcellularLocation>
        <location evidence="1">Endosome membrane</location>
        <topology evidence="1">Peripheral membrane protein</topology>
    </subcellularLocation>
</comment>
<feature type="compositionally biased region" description="Basic and acidic residues" evidence="9">
    <location>
        <begin position="368"/>
        <end position="378"/>
    </location>
</feature>
<evidence type="ECO:0000256" key="2">
    <source>
        <dbReference type="ARBA" id="ARBA00004496"/>
    </source>
</evidence>
<evidence type="ECO:0000256" key="6">
    <source>
        <dbReference type="ARBA" id="ARBA00022753"/>
    </source>
</evidence>
<keyword evidence="13" id="KW-1185">Reference proteome</keyword>
<keyword evidence="5" id="KW-0963">Cytoplasm</keyword>
<gene>
    <name evidence="12" type="primary">TBLA0A05230</name>
    <name evidence="12" type="ORF">TBLA_0A05230</name>
</gene>
<dbReference type="GeneID" id="14492876"/>
<dbReference type="InParanoid" id="I2GW14"/>
<dbReference type="OrthoDB" id="391137at2759"/>
<dbReference type="InterPro" id="IPR041212">
    <property type="entry name" value="Vta1_C"/>
</dbReference>
<name>I2GW14_HENB6</name>
<evidence type="ECO:0000256" key="9">
    <source>
        <dbReference type="SAM" id="MobiDB-lite"/>
    </source>
</evidence>
<dbReference type="GO" id="GO:0005771">
    <property type="term" value="C:multivesicular body"/>
    <property type="evidence" value="ECO:0007669"/>
    <property type="project" value="TreeGrafter"/>
</dbReference>
<keyword evidence="4" id="KW-0813">Transport</keyword>
<dbReference type="InterPro" id="IPR044538">
    <property type="entry name" value="Vta1-like"/>
</dbReference>
<dbReference type="AlphaFoldDB" id="I2GW14"/>
<organism evidence="12 13">
    <name type="scientific">Henningerozyma blattae (strain ATCC 34711 / CBS 6284 / DSM 70876 / NBRC 10599 / NRRL Y-10934 / UCD 77-7)</name>
    <name type="common">Yeast</name>
    <name type="synonym">Tetrapisispora blattae</name>
    <dbReference type="NCBI Taxonomy" id="1071380"/>
    <lineage>
        <taxon>Eukaryota</taxon>
        <taxon>Fungi</taxon>
        <taxon>Dikarya</taxon>
        <taxon>Ascomycota</taxon>
        <taxon>Saccharomycotina</taxon>
        <taxon>Saccharomycetes</taxon>
        <taxon>Saccharomycetales</taxon>
        <taxon>Saccharomycetaceae</taxon>
        <taxon>Henningerozyma</taxon>
    </lineage>
</organism>
<dbReference type="Proteomes" id="UP000002866">
    <property type="component" value="Chromosome 1"/>
</dbReference>
<evidence type="ECO:0008006" key="14">
    <source>
        <dbReference type="Google" id="ProtNLM"/>
    </source>
</evidence>
<dbReference type="PANTHER" id="PTHR46009">
    <property type="entry name" value="VACUOLAR PROTEIN SORTING-ASSOCIATED PROTEIN VTA1 HOMOLOG"/>
    <property type="match status" value="1"/>
</dbReference>
<evidence type="ECO:0000313" key="13">
    <source>
        <dbReference type="Proteomes" id="UP000002866"/>
    </source>
</evidence>
<dbReference type="Gene3D" id="1.20.5.420">
    <property type="entry name" value="Immunoglobulin FC, subunit C"/>
    <property type="match status" value="1"/>
</dbReference>
<evidence type="ECO:0000256" key="8">
    <source>
        <dbReference type="ARBA" id="ARBA00023136"/>
    </source>
</evidence>
<feature type="compositionally biased region" description="Basic and acidic residues" evidence="9">
    <location>
        <begin position="258"/>
        <end position="283"/>
    </location>
</feature>
<evidence type="ECO:0000256" key="4">
    <source>
        <dbReference type="ARBA" id="ARBA00022448"/>
    </source>
</evidence>
<dbReference type="KEGG" id="tbl:TBLA_0A05230"/>
<dbReference type="Pfam" id="PF04652">
    <property type="entry name" value="Vta1"/>
    <property type="match status" value="1"/>
</dbReference>
<evidence type="ECO:0000313" key="12">
    <source>
        <dbReference type="EMBL" id="CCH58316.1"/>
    </source>
</evidence>
<dbReference type="GO" id="GO:0015031">
    <property type="term" value="P:protein transport"/>
    <property type="evidence" value="ECO:0007669"/>
    <property type="project" value="UniProtKB-KW"/>
</dbReference>
<dbReference type="RefSeq" id="XP_004177835.1">
    <property type="nucleotide sequence ID" value="XM_004177787.1"/>
</dbReference>
<protein>
    <recommendedName>
        <fullName evidence="14">Vta1 C-terminal domain-containing protein</fullName>
    </recommendedName>
</protein>
<dbReference type="OMA" id="YCKIYVL"/>
<dbReference type="HOGENOM" id="CLU_063501_0_0_1"/>
<feature type="region of interest" description="Disordered" evidence="9">
    <location>
        <begin position="217"/>
        <end position="321"/>
    </location>
</feature>
<evidence type="ECO:0000259" key="11">
    <source>
        <dbReference type="Pfam" id="PF18097"/>
    </source>
</evidence>
<feature type="region of interest" description="Disordered" evidence="9">
    <location>
        <begin position="337"/>
        <end position="378"/>
    </location>
</feature>
<evidence type="ECO:0000259" key="10">
    <source>
        <dbReference type="Pfam" id="PF04652"/>
    </source>
</evidence>
<keyword evidence="8" id="KW-0472">Membrane</keyword>
<dbReference type="GO" id="GO:0010008">
    <property type="term" value="C:endosome membrane"/>
    <property type="evidence" value="ECO:0007669"/>
    <property type="project" value="UniProtKB-SubCell"/>
</dbReference>
<proteinExistence type="inferred from homology"/>
<dbReference type="InterPro" id="IPR039431">
    <property type="entry name" value="Vta1/CALS_N"/>
</dbReference>
<feature type="compositionally biased region" description="Acidic residues" evidence="9">
    <location>
        <begin position="347"/>
        <end position="361"/>
    </location>
</feature>
<dbReference type="InterPro" id="IPR023175">
    <property type="entry name" value="Vta1/CALS_N_sf"/>
</dbReference>
<evidence type="ECO:0000256" key="7">
    <source>
        <dbReference type="ARBA" id="ARBA00022927"/>
    </source>
</evidence>
<accession>I2GW14</accession>
<keyword evidence="6" id="KW-0967">Endosome</keyword>
<reference evidence="12 13" key="1">
    <citation type="journal article" date="2011" name="Proc. Natl. Acad. Sci. U.S.A.">
        <title>Evolutionary erosion of yeast sex chromosomes by mating-type switching accidents.</title>
        <authorList>
            <person name="Gordon J.L."/>
            <person name="Armisen D."/>
            <person name="Proux-Wera E."/>
            <person name="Oheigeartaigh S.S."/>
            <person name="Byrne K.P."/>
            <person name="Wolfe K.H."/>
        </authorList>
    </citation>
    <scope>NUCLEOTIDE SEQUENCE [LARGE SCALE GENOMIC DNA]</scope>
    <source>
        <strain evidence="13">ATCC 34711 / CBS 6284 / DSM 70876 / NBRC 10599 / NRRL Y-10934 / UCD 77-7</strain>
    </source>
</reference>
<feature type="domain" description="Vta1/callose synthase N-terminal" evidence="10">
    <location>
        <begin position="6"/>
        <end position="160"/>
    </location>
</feature>
<evidence type="ECO:0000256" key="5">
    <source>
        <dbReference type="ARBA" id="ARBA00022490"/>
    </source>
</evidence>
<dbReference type="Pfam" id="PF18097">
    <property type="entry name" value="Vta1_C"/>
    <property type="match status" value="1"/>
</dbReference>
<dbReference type="Gene3D" id="1.25.40.270">
    <property type="entry name" value="Vacuolar protein sorting-associated protein vta1"/>
    <property type="match status" value="1"/>
</dbReference>
<keyword evidence="7" id="KW-0653">Protein transport</keyword>
<feature type="compositionally biased region" description="Acidic residues" evidence="9">
    <location>
        <begin position="226"/>
        <end position="243"/>
    </location>
</feature>
<sequence length="432" mass="48863">MVLAPSVQRVINRAIEFDNANLPIISYYLRLYSIEQILRLSDRGDEENIKCGELLDTIETFKKEINDTEHDNEGLTILVNDQSKARIYLINFTISLYNKLLGQIKEGPWDNDLKNGLWCSIDLFNSIMHLWQKDLNEETEGALKKRTKICKLYISKLAKGELGAPSKSDEIETKSVTATIKENSMDKDQNLADMDKETPEINQNNDEASIENLKFNGNADISDQSDQSDNDADVNEEQDENESEPPTFLPDTPSFDPTEAKLDHENDSDIKDGPNEFNFKEHISGISNDENDESVDSEAISHTDISLPVAPSSVPTFIDENADDIDDEALRKLREQALRVTQNDSDSSSDDVDEVSDDNDETNISSRNDTKKEEELVHPVLTKEDMEHMMDRASKIERVQRLAKYVVSALNYEDIPTAKDELKRALAILDAL</sequence>
<dbReference type="PANTHER" id="PTHR46009:SF1">
    <property type="entry name" value="VACUOLAR PROTEIN SORTING-ASSOCIATED PROTEIN VTA1 HOMOLOG"/>
    <property type="match status" value="1"/>
</dbReference>
<dbReference type="eggNOG" id="ENOG502RXP8">
    <property type="taxonomic scope" value="Eukaryota"/>
</dbReference>